<reference evidence="9 10" key="1">
    <citation type="journal article" date="2019" name="Int. J. Syst. Evol. Microbiol.">
        <title>The Global Catalogue of Microorganisms (GCM) 10K type strain sequencing project: providing services to taxonomists for standard genome sequencing and annotation.</title>
        <authorList>
            <consortium name="The Broad Institute Genomics Platform"/>
            <consortium name="The Broad Institute Genome Sequencing Center for Infectious Disease"/>
            <person name="Wu L."/>
            <person name="Ma J."/>
        </authorList>
    </citation>
    <scope>NUCLEOTIDE SEQUENCE [LARGE SCALE GENOMIC DNA]</scope>
    <source>
        <strain evidence="9 10">JCM 14969</strain>
    </source>
</reference>
<dbReference type="GO" id="GO:0005524">
    <property type="term" value="F:ATP binding"/>
    <property type="evidence" value="ECO:0007669"/>
    <property type="project" value="UniProtKB-KW"/>
</dbReference>
<evidence type="ECO:0000256" key="7">
    <source>
        <dbReference type="SAM" id="Phobius"/>
    </source>
</evidence>
<dbReference type="PANTHER" id="PTHR24221">
    <property type="entry name" value="ATP-BINDING CASSETTE SUB-FAMILY B"/>
    <property type="match status" value="1"/>
</dbReference>
<feature type="transmembrane region" description="Helical" evidence="7">
    <location>
        <begin position="137"/>
        <end position="156"/>
    </location>
</feature>
<organism evidence="9 10">
    <name type="scientific">Kribbella sancticallisti</name>
    <dbReference type="NCBI Taxonomy" id="460087"/>
    <lineage>
        <taxon>Bacteria</taxon>
        <taxon>Bacillati</taxon>
        <taxon>Actinomycetota</taxon>
        <taxon>Actinomycetes</taxon>
        <taxon>Propionibacteriales</taxon>
        <taxon>Kribbellaceae</taxon>
        <taxon>Kribbella</taxon>
    </lineage>
</organism>
<evidence type="ECO:0000256" key="1">
    <source>
        <dbReference type="ARBA" id="ARBA00004651"/>
    </source>
</evidence>
<dbReference type="InterPro" id="IPR039421">
    <property type="entry name" value="Type_1_exporter"/>
</dbReference>
<keyword evidence="6 7" id="KW-0472">Membrane</keyword>
<dbReference type="SUPFAM" id="SSF52540">
    <property type="entry name" value="P-loop containing nucleoside triphosphate hydrolases"/>
    <property type="match status" value="1"/>
</dbReference>
<accession>A0ABN2EWP7</accession>
<evidence type="ECO:0000256" key="5">
    <source>
        <dbReference type="ARBA" id="ARBA00022989"/>
    </source>
</evidence>
<keyword evidence="2 7" id="KW-0812">Transmembrane</keyword>
<name>A0ABN2EWP7_9ACTN</name>
<dbReference type="Gene3D" id="3.40.50.300">
    <property type="entry name" value="P-loop containing nucleotide triphosphate hydrolases"/>
    <property type="match status" value="1"/>
</dbReference>
<dbReference type="InterPro" id="IPR003593">
    <property type="entry name" value="AAA+_ATPase"/>
</dbReference>
<evidence type="ECO:0000256" key="3">
    <source>
        <dbReference type="ARBA" id="ARBA00022741"/>
    </source>
</evidence>
<keyword evidence="5 7" id="KW-1133">Transmembrane helix</keyword>
<dbReference type="Proteomes" id="UP001500393">
    <property type="component" value="Unassembled WGS sequence"/>
</dbReference>
<comment type="caution">
    <text evidence="9">The sequence shown here is derived from an EMBL/GenBank/DDBJ whole genome shotgun (WGS) entry which is preliminary data.</text>
</comment>
<dbReference type="InterPro" id="IPR017871">
    <property type="entry name" value="ABC_transporter-like_CS"/>
</dbReference>
<evidence type="ECO:0000256" key="4">
    <source>
        <dbReference type="ARBA" id="ARBA00022840"/>
    </source>
</evidence>
<sequence>MIERIRARWTLVALTRRAGAGIYPLIALLGLRAVLPAGVALQTGQLVEAVRIDARNLSPLLWLCGLLFLTHAVEELLQPARMLANRRIDGWQRQAVSRAVVSFPDPARWLGSEAAKLVDRALCTPAQWTERTAGPAATGQLVLIARFVAGGLTTVVLARQSIWLAAVALAALVLIRLVGCRRVSKLWRIWNDTSAAAARAEYWGRLSTAPGPASESRVLGLSSWLAAQYRRSIRRRMIPYWSERSRMVADQALSGLCVVAVIGTVFGLASAQVVAGRSTPEDLATTISALTALTFAFSLVGQEFFDILGGMPAALAGQELLRRTSLAVANGVSDLGHAPGTVRIQDVHYTYPGARRPALDGVSFTIGPGETVAVVGHNGAGKTTLIKLLTGLLQPDHGEITVNGTRISDLGLPVWWQHLSVVPQRPVRYPLSLRFNLDPQLAMATTDEAPGIEEIVQRLPKGRDTILSGSQPGGVNLSGGEWQLVTLSRAMHAVRAGAQFLILDEPTANMDVRTEERTLTWLSRQGKDCSVVLISHRLSTVLSADRIIMLADGKVAESGSHQELLLAAGAYATLFADTAADAFEEHR</sequence>
<comment type="subcellular location">
    <subcellularLocation>
        <location evidence="1">Cell membrane</location>
        <topology evidence="1">Multi-pass membrane protein</topology>
    </subcellularLocation>
</comment>
<dbReference type="SUPFAM" id="SSF90123">
    <property type="entry name" value="ABC transporter transmembrane region"/>
    <property type="match status" value="1"/>
</dbReference>
<dbReference type="InterPro" id="IPR027417">
    <property type="entry name" value="P-loop_NTPase"/>
</dbReference>
<evidence type="ECO:0000313" key="10">
    <source>
        <dbReference type="Proteomes" id="UP001500393"/>
    </source>
</evidence>
<dbReference type="PROSITE" id="PS50893">
    <property type="entry name" value="ABC_TRANSPORTER_2"/>
    <property type="match status" value="1"/>
</dbReference>
<feature type="transmembrane region" description="Helical" evidence="7">
    <location>
        <begin position="252"/>
        <end position="271"/>
    </location>
</feature>
<keyword evidence="10" id="KW-1185">Reference proteome</keyword>
<dbReference type="PROSITE" id="PS00211">
    <property type="entry name" value="ABC_TRANSPORTER_1"/>
    <property type="match status" value="1"/>
</dbReference>
<evidence type="ECO:0000256" key="6">
    <source>
        <dbReference type="ARBA" id="ARBA00023136"/>
    </source>
</evidence>
<feature type="transmembrane region" description="Helical" evidence="7">
    <location>
        <begin position="162"/>
        <end position="179"/>
    </location>
</feature>
<feature type="transmembrane region" description="Helical" evidence="7">
    <location>
        <begin position="21"/>
        <end position="40"/>
    </location>
</feature>
<feature type="transmembrane region" description="Helical" evidence="7">
    <location>
        <begin position="60"/>
        <end position="77"/>
    </location>
</feature>
<dbReference type="Pfam" id="PF00005">
    <property type="entry name" value="ABC_tran"/>
    <property type="match status" value="1"/>
</dbReference>
<evidence type="ECO:0000256" key="2">
    <source>
        <dbReference type="ARBA" id="ARBA00022692"/>
    </source>
</evidence>
<evidence type="ECO:0000259" key="8">
    <source>
        <dbReference type="PROSITE" id="PS50893"/>
    </source>
</evidence>
<dbReference type="PANTHER" id="PTHR24221:SF646">
    <property type="entry name" value="HAEMOLYSIN SECRETION ATP-BINDING PROTEIN"/>
    <property type="match status" value="1"/>
</dbReference>
<keyword evidence="4 9" id="KW-0067">ATP-binding</keyword>
<dbReference type="EMBL" id="BAAAOS010000066">
    <property type="protein sequence ID" value="GAA1616912.1"/>
    <property type="molecule type" value="Genomic_DNA"/>
</dbReference>
<dbReference type="InterPro" id="IPR036640">
    <property type="entry name" value="ABC1_TM_sf"/>
</dbReference>
<gene>
    <name evidence="9" type="ORF">GCM10009789_83650</name>
</gene>
<dbReference type="SMART" id="SM00382">
    <property type="entry name" value="AAA"/>
    <property type="match status" value="1"/>
</dbReference>
<dbReference type="InterPro" id="IPR003439">
    <property type="entry name" value="ABC_transporter-like_ATP-bd"/>
</dbReference>
<keyword evidence="3" id="KW-0547">Nucleotide-binding</keyword>
<protein>
    <submittedName>
        <fullName evidence="9">ABC transporter ATP-binding protein</fullName>
    </submittedName>
</protein>
<proteinExistence type="predicted"/>
<dbReference type="Gene3D" id="1.20.1560.10">
    <property type="entry name" value="ABC transporter type 1, transmembrane domain"/>
    <property type="match status" value="1"/>
</dbReference>
<feature type="domain" description="ABC transporter" evidence="8">
    <location>
        <begin position="342"/>
        <end position="577"/>
    </location>
</feature>
<evidence type="ECO:0000313" key="9">
    <source>
        <dbReference type="EMBL" id="GAA1616912.1"/>
    </source>
</evidence>